<dbReference type="PROSITE" id="PS01360">
    <property type="entry name" value="ZF_MYND_1"/>
    <property type="match status" value="1"/>
</dbReference>
<dbReference type="Pfam" id="PF01753">
    <property type="entry name" value="zf-MYND"/>
    <property type="match status" value="1"/>
</dbReference>
<feature type="domain" description="MYND-type" evidence="5">
    <location>
        <begin position="386"/>
        <end position="431"/>
    </location>
</feature>
<dbReference type="Gene3D" id="6.10.140.2220">
    <property type="match status" value="1"/>
</dbReference>
<name>A0A1Y1HSI4_KLENI</name>
<keyword evidence="2 4" id="KW-0863">Zinc-finger</keyword>
<organism evidence="6 7">
    <name type="scientific">Klebsormidium nitens</name>
    <name type="common">Green alga</name>
    <name type="synonym">Ulothrix nitens</name>
    <dbReference type="NCBI Taxonomy" id="105231"/>
    <lineage>
        <taxon>Eukaryota</taxon>
        <taxon>Viridiplantae</taxon>
        <taxon>Streptophyta</taxon>
        <taxon>Klebsormidiophyceae</taxon>
        <taxon>Klebsormidiales</taxon>
        <taxon>Klebsormidiaceae</taxon>
        <taxon>Klebsormidium</taxon>
    </lineage>
</organism>
<evidence type="ECO:0000256" key="1">
    <source>
        <dbReference type="ARBA" id="ARBA00022723"/>
    </source>
</evidence>
<dbReference type="OrthoDB" id="2831360at2759"/>
<dbReference type="Proteomes" id="UP000054558">
    <property type="component" value="Unassembled WGS sequence"/>
</dbReference>
<proteinExistence type="predicted"/>
<protein>
    <recommendedName>
        <fullName evidence="5">MYND-type domain-containing protein</fullName>
    </recommendedName>
</protein>
<gene>
    <name evidence="6" type="ORF">KFL_000420220</name>
</gene>
<evidence type="ECO:0000259" key="5">
    <source>
        <dbReference type="PROSITE" id="PS50865"/>
    </source>
</evidence>
<dbReference type="AlphaFoldDB" id="A0A1Y1HSI4"/>
<sequence length="447" mass="51196">MAAAQVVQSLRRHFDIIQDNEDNADVLTENFMAVASLIPRYWEEALKLKATKELKESMKRFHWCWIELPEFPLRRLVPTAAKALQMHPKNRGLVTILADLFEDVCKQVMPNKQEALKAGVLAGFLEAVLQVVVVGPAGFSLLRQEEAELIEGCLRAAEMVSITPTNGFYDTPLKVKNEFFALGKAAWSDTERLSALLERVPWPTEFPSREGVNEPLQLLAFLLSYLPGLSIGTKHCVQLLKNLSEGWEATLPVKDNPAFLEFLRRRISDLHKELSDEKQRWSREGIVIGMVDLVLFQQRILLLEEIRLLVDRTLDPSLRDTTIPYKHTEIFLHEGLTANFRETSNHPTVITHKYLTDTNNERGIARRRSHELAKKLKKKQKAPQTCARCNVEWRNLDPDVERYKKCGQCARVHYCGPECQKLDWPEHKKECRKEAALSPRAASTETD</sequence>
<evidence type="ECO:0000313" key="6">
    <source>
        <dbReference type="EMBL" id="GAQ79951.1"/>
    </source>
</evidence>
<keyword evidence="1" id="KW-0479">Metal-binding</keyword>
<evidence type="ECO:0000256" key="2">
    <source>
        <dbReference type="ARBA" id="ARBA00022771"/>
    </source>
</evidence>
<dbReference type="SUPFAM" id="SSF144232">
    <property type="entry name" value="HIT/MYND zinc finger-like"/>
    <property type="match status" value="1"/>
</dbReference>
<evidence type="ECO:0000256" key="3">
    <source>
        <dbReference type="ARBA" id="ARBA00022833"/>
    </source>
</evidence>
<keyword evidence="3" id="KW-0862">Zinc</keyword>
<dbReference type="InterPro" id="IPR002893">
    <property type="entry name" value="Znf_MYND"/>
</dbReference>
<reference evidence="6 7" key="1">
    <citation type="journal article" date="2014" name="Nat. Commun.">
        <title>Klebsormidium flaccidum genome reveals primary factors for plant terrestrial adaptation.</title>
        <authorList>
            <person name="Hori K."/>
            <person name="Maruyama F."/>
            <person name="Fujisawa T."/>
            <person name="Togashi T."/>
            <person name="Yamamoto N."/>
            <person name="Seo M."/>
            <person name="Sato S."/>
            <person name="Yamada T."/>
            <person name="Mori H."/>
            <person name="Tajima N."/>
            <person name="Moriyama T."/>
            <person name="Ikeuchi M."/>
            <person name="Watanabe M."/>
            <person name="Wada H."/>
            <person name="Kobayashi K."/>
            <person name="Saito M."/>
            <person name="Masuda T."/>
            <person name="Sasaki-Sekimoto Y."/>
            <person name="Mashiguchi K."/>
            <person name="Awai K."/>
            <person name="Shimojima M."/>
            <person name="Masuda S."/>
            <person name="Iwai M."/>
            <person name="Nobusawa T."/>
            <person name="Narise T."/>
            <person name="Kondo S."/>
            <person name="Saito H."/>
            <person name="Sato R."/>
            <person name="Murakawa M."/>
            <person name="Ihara Y."/>
            <person name="Oshima-Yamada Y."/>
            <person name="Ohtaka K."/>
            <person name="Satoh M."/>
            <person name="Sonobe K."/>
            <person name="Ishii M."/>
            <person name="Ohtani R."/>
            <person name="Kanamori-Sato M."/>
            <person name="Honoki R."/>
            <person name="Miyazaki D."/>
            <person name="Mochizuki H."/>
            <person name="Umetsu J."/>
            <person name="Higashi K."/>
            <person name="Shibata D."/>
            <person name="Kamiya Y."/>
            <person name="Sato N."/>
            <person name="Nakamura Y."/>
            <person name="Tabata S."/>
            <person name="Ida S."/>
            <person name="Kurokawa K."/>
            <person name="Ohta H."/>
        </authorList>
    </citation>
    <scope>NUCLEOTIDE SEQUENCE [LARGE SCALE GENOMIC DNA]</scope>
    <source>
        <strain evidence="6 7">NIES-2285</strain>
    </source>
</reference>
<dbReference type="EMBL" id="DF236991">
    <property type="protein sequence ID" value="GAQ79951.1"/>
    <property type="molecule type" value="Genomic_DNA"/>
</dbReference>
<evidence type="ECO:0000256" key="4">
    <source>
        <dbReference type="PROSITE-ProRule" id="PRU00134"/>
    </source>
</evidence>
<accession>A0A1Y1HSI4</accession>
<evidence type="ECO:0000313" key="7">
    <source>
        <dbReference type="Proteomes" id="UP000054558"/>
    </source>
</evidence>
<keyword evidence="7" id="KW-1185">Reference proteome</keyword>
<dbReference type="PROSITE" id="PS50865">
    <property type="entry name" value="ZF_MYND_2"/>
    <property type="match status" value="1"/>
</dbReference>
<dbReference type="GO" id="GO:0008270">
    <property type="term" value="F:zinc ion binding"/>
    <property type="evidence" value="ECO:0007669"/>
    <property type="project" value="UniProtKB-KW"/>
</dbReference>